<dbReference type="InterPro" id="IPR000959">
    <property type="entry name" value="POLO_box_dom"/>
</dbReference>
<evidence type="ECO:0000256" key="14">
    <source>
        <dbReference type="ARBA" id="ARBA00030924"/>
    </source>
</evidence>
<dbReference type="CDD" id="cd13115">
    <property type="entry name" value="POLO_box_Plk4_2"/>
    <property type="match status" value="1"/>
</dbReference>
<dbReference type="CDD" id="cd13114">
    <property type="entry name" value="POLO_box_Plk4_1"/>
    <property type="match status" value="1"/>
</dbReference>
<dbReference type="GO" id="GO:0005524">
    <property type="term" value="F:ATP binding"/>
    <property type="evidence" value="ECO:0007669"/>
    <property type="project" value="UniProtKB-UniRule"/>
</dbReference>
<evidence type="ECO:0000256" key="7">
    <source>
        <dbReference type="ARBA" id="ARBA00022741"/>
    </source>
</evidence>
<dbReference type="Gene3D" id="2.40.50.930">
    <property type="match status" value="1"/>
</dbReference>
<dbReference type="InterPro" id="IPR033696">
    <property type="entry name" value="POLO_box_Plk4_C"/>
</dbReference>
<keyword evidence="24" id="KW-1185">Reference proteome</keyword>
<evidence type="ECO:0000256" key="10">
    <source>
        <dbReference type="ARBA" id="ARBA00022843"/>
    </source>
</evidence>
<keyword evidence="7 17" id="KW-0547">Nucleotide-binding</keyword>
<dbReference type="Pfam" id="PF00069">
    <property type="entry name" value="Pkinase"/>
    <property type="match status" value="1"/>
</dbReference>
<dbReference type="InterPro" id="IPR008266">
    <property type="entry name" value="Tyr_kinase_AS"/>
</dbReference>
<feature type="region of interest" description="Disordered" evidence="18">
    <location>
        <begin position="283"/>
        <end position="345"/>
    </location>
</feature>
<dbReference type="GO" id="GO:0005814">
    <property type="term" value="C:centriole"/>
    <property type="evidence" value="ECO:0007669"/>
    <property type="project" value="UniProtKB-SubCell"/>
</dbReference>
<evidence type="ECO:0000256" key="1">
    <source>
        <dbReference type="ARBA" id="ARBA00004114"/>
    </source>
</evidence>
<sequence length="1029" mass="114901">MNALKMLIEDAVRAAGADVVLIKDYQVLNLLGKGGFACVYRARSNKTGMEVAIKMIDKKLMKAAGMVARVKKEVEIHSRLKHPSILELYNYFEDNNYVYLVLEMGHNGELNRYLRANCKVLTESEAQHFMKQIVEGMLYLHSHGILHRDLTLANLLLTKTMDVKIADFGLATQLVVPDEKHFTMCGTPNYISPEIATRSAHGLEADVWSLGCMLYTFLVGKPPFDTDAVKSTLNRVITAEFDLPEYLSEEAKNLIKLLLKKNPKERIKLTEILCHPFMTKDNGSSYRKGSKNFDDTSIDSGRGTMATLNSVSSRSSTQSKPRPFPAFPVESQITEDEEQVFSKKYPVREEKESYNVFNQRGAPPNSNPLMRHPPSPPVRLRDSEKEAYNRVDPPTYMRSTSQDKSHESLTSKVRQPELYSAERSLEDLQKHMARTAPQFDPSKYQDTRSATPSNSSGWSCSLSLHSNEPKHVQSPAYHGLSDTSSGHDQGYVKHSASDVSSQSGGEFSLQNTKKVLSFESGESWHEKPKSNSQCSGRHHHGVPSYLGQFGRSKSMEDMLDNDEDSTSQQTNSDPVRHQERPVSEKHGAKGVKSVSAAGDGARGDKKVRDVVQPLNAVRLRPIRQKTRNAIVNILESGEVCLEFVKQKQKVEKVIEVFVISVDGMSIKIYPINGGKGENSGDHPVALPNSPSRQFTFDQLPEKYWKKYQYAARFVKLVRSKTPKVTMYTNRAKCMLMENSPDADFEAVFYDGAKFTINASSMRIIEKTGTSLVLESVDTEQRLAEDTQKLLEYVKQCRQQCLELETVIEAVQSRCSLHEQFFPVILGRRPSSNLNDSRTSTSTSGTGVSSVNLESASTPSSGSARHPTMSSFDGTVVSTATDSVDRLTDTRYTDDSQDRTLQSQAIADRLGNISPTSTLRSERTVGNISPTSSTTSGNSQLRKPRETLRSVYVPEVGWASQLSNGEIWVKFTDKTQLGVKPTTTAVKYVDAQGKLYRYQKTDILPDFVKSRLGKVPLVIEHLMQDTPATR</sequence>
<dbReference type="EMBL" id="VSWD01000006">
    <property type="protein sequence ID" value="KAK3099608.1"/>
    <property type="molecule type" value="Genomic_DNA"/>
</dbReference>
<evidence type="ECO:0000313" key="24">
    <source>
        <dbReference type="Proteomes" id="UP001186944"/>
    </source>
</evidence>
<dbReference type="GO" id="GO:0004674">
    <property type="term" value="F:protein serine/threonine kinase activity"/>
    <property type="evidence" value="ECO:0007669"/>
    <property type="project" value="UniProtKB-KW"/>
</dbReference>
<feature type="compositionally biased region" description="Polar residues" evidence="18">
    <location>
        <begin position="851"/>
        <end position="881"/>
    </location>
</feature>
<dbReference type="InterPro" id="IPR033699">
    <property type="entry name" value="POLO_box_Plk4_1"/>
</dbReference>
<dbReference type="CDD" id="cd13116">
    <property type="entry name" value="POLO_box_Plk4_3"/>
    <property type="match status" value="1"/>
</dbReference>
<feature type="compositionally biased region" description="Polar residues" evidence="18">
    <location>
        <begin position="912"/>
        <end position="940"/>
    </location>
</feature>
<evidence type="ECO:0000259" key="19">
    <source>
        <dbReference type="PROSITE" id="PS50011"/>
    </source>
</evidence>
<feature type="compositionally biased region" description="Polar residues" evidence="18">
    <location>
        <begin position="306"/>
        <end position="320"/>
    </location>
</feature>
<dbReference type="InterPro" id="IPR017441">
    <property type="entry name" value="Protein_kinase_ATP_BS"/>
</dbReference>
<evidence type="ECO:0000256" key="18">
    <source>
        <dbReference type="SAM" id="MobiDB-lite"/>
    </source>
</evidence>
<dbReference type="FunFam" id="1.10.510.10:FF:000576">
    <property type="entry name" value="Serine/threonine-protein kinase PLK4"/>
    <property type="match status" value="1"/>
</dbReference>
<keyword evidence="5" id="KW-0723">Serine/threonine-protein kinase</keyword>
<dbReference type="PROSITE" id="PS00107">
    <property type="entry name" value="PROTEIN_KINASE_ATP"/>
    <property type="match status" value="1"/>
</dbReference>
<organism evidence="23 24">
    <name type="scientific">Pinctada imbricata</name>
    <name type="common">Atlantic pearl-oyster</name>
    <name type="synonym">Pinctada martensii</name>
    <dbReference type="NCBI Taxonomy" id="66713"/>
    <lineage>
        <taxon>Eukaryota</taxon>
        <taxon>Metazoa</taxon>
        <taxon>Spiralia</taxon>
        <taxon>Lophotrochozoa</taxon>
        <taxon>Mollusca</taxon>
        <taxon>Bivalvia</taxon>
        <taxon>Autobranchia</taxon>
        <taxon>Pteriomorphia</taxon>
        <taxon>Pterioida</taxon>
        <taxon>Pterioidea</taxon>
        <taxon>Pteriidae</taxon>
        <taxon>Pinctada</taxon>
    </lineage>
</organism>
<feature type="compositionally biased region" description="Low complexity" evidence="18">
    <location>
        <begin position="838"/>
        <end position="850"/>
    </location>
</feature>
<dbReference type="PANTHER" id="PTHR24345:SF91">
    <property type="entry name" value="SERINE_THREONINE-PROTEIN KINASE PLK4"/>
    <property type="match status" value="1"/>
</dbReference>
<dbReference type="PROSITE" id="PS50011">
    <property type="entry name" value="PROTEIN_KINASE_DOM"/>
    <property type="match status" value="1"/>
</dbReference>
<dbReference type="GO" id="GO:0005634">
    <property type="term" value="C:nucleus"/>
    <property type="evidence" value="ECO:0007669"/>
    <property type="project" value="TreeGrafter"/>
</dbReference>
<evidence type="ECO:0000256" key="11">
    <source>
        <dbReference type="ARBA" id="ARBA00023212"/>
    </source>
</evidence>
<feature type="domain" description="POLO box" evidence="20">
    <location>
        <begin position="946"/>
        <end position="1023"/>
    </location>
</feature>
<evidence type="ECO:0000256" key="15">
    <source>
        <dbReference type="ARBA" id="ARBA00047802"/>
    </source>
</evidence>
<reference evidence="23" key="1">
    <citation type="submission" date="2019-08" db="EMBL/GenBank/DDBJ databases">
        <title>The improved chromosome-level genome for the pearl oyster Pinctada fucata martensii using PacBio sequencing and Hi-C.</title>
        <authorList>
            <person name="Zheng Z."/>
        </authorList>
    </citation>
    <scope>NUCLEOTIDE SEQUENCE</scope>
    <source>
        <strain evidence="23">ZZ-2019</strain>
        <tissue evidence="23">Adductor muscle</tissue>
    </source>
</reference>
<dbReference type="PANTHER" id="PTHR24345">
    <property type="entry name" value="SERINE/THREONINE-PROTEIN KINASE PLK"/>
    <property type="match status" value="1"/>
</dbReference>
<evidence type="ECO:0000256" key="17">
    <source>
        <dbReference type="PROSITE-ProRule" id="PRU10141"/>
    </source>
</evidence>
<comment type="catalytic activity">
    <reaction evidence="15">
        <text>L-threonyl-[protein] + ATP = O-phospho-L-threonyl-[protein] + ADP + H(+)</text>
        <dbReference type="Rhea" id="RHEA:46608"/>
        <dbReference type="Rhea" id="RHEA-COMP:11060"/>
        <dbReference type="Rhea" id="RHEA-COMP:11605"/>
        <dbReference type="ChEBI" id="CHEBI:15378"/>
        <dbReference type="ChEBI" id="CHEBI:30013"/>
        <dbReference type="ChEBI" id="CHEBI:30616"/>
        <dbReference type="ChEBI" id="CHEBI:61977"/>
        <dbReference type="ChEBI" id="CHEBI:456216"/>
        <dbReference type="EC" id="2.7.11.21"/>
    </reaction>
</comment>
<dbReference type="EC" id="2.7.11.21" evidence="2"/>
<feature type="region of interest" description="Disordered" evidence="18">
    <location>
        <begin position="435"/>
        <end position="605"/>
    </location>
</feature>
<comment type="catalytic activity">
    <reaction evidence="16">
        <text>L-seryl-[protein] + ATP = O-phospho-L-seryl-[protein] + ADP + H(+)</text>
        <dbReference type="Rhea" id="RHEA:17989"/>
        <dbReference type="Rhea" id="RHEA-COMP:9863"/>
        <dbReference type="Rhea" id="RHEA-COMP:11604"/>
        <dbReference type="ChEBI" id="CHEBI:15378"/>
        <dbReference type="ChEBI" id="CHEBI:29999"/>
        <dbReference type="ChEBI" id="CHEBI:30616"/>
        <dbReference type="ChEBI" id="CHEBI:83421"/>
        <dbReference type="ChEBI" id="CHEBI:456216"/>
        <dbReference type="EC" id="2.7.11.21"/>
    </reaction>
</comment>
<feature type="compositionally biased region" description="Low complexity" evidence="18">
    <location>
        <begin position="453"/>
        <end position="466"/>
    </location>
</feature>
<dbReference type="Gene3D" id="3.30.1120.120">
    <property type="match status" value="1"/>
</dbReference>
<keyword evidence="9 17" id="KW-0067">ATP-binding</keyword>
<evidence type="ECO:0000256" key="4">
    <source>
        <dbReference type="ARBA" id="ARBA00022490"/>
    </source>
</evidence>
<comment type="caution">
    <text evidence="23">The sequence shown here is derived from an EMBL/GenBank/DDBJ whole genome shotgun (WGS) entry which is preliminary data.</text>
</comment>
<dbReference type="PROSITE" id="PS51985">
    <property type="entry name" value="CPB2"/>
    <property type="match status" value="1"/>
</dbReference>
<dbReference type="Gene3D" id="3.30.1120.130">
    <property type="match status" value="1"/>
</dbReference>
<gene>
    <name evidence="23" type="ORF">FSP39_006997</name>
</gene>
<dbReference type="Pfam" id="PF18190">
    <property type="entry name" value="Plk4_PB1"/>
    <property type="match status" value="1"/>
</dbReference>
<dbReference type="AlphaFoldDB" id="A0AA88Y6Y5"/>
<dbReference type="PROSITE" id="PS00109">
    <property type="entry name" value="PROTEIN_KINASE_TYR"/>
    <property type="match status" value="1"/>
</dbReference>
<evidence type="ECO:0000256" key="13">
    <source>
        <dbReference type="ARBA" id="ARBA00030429"/>
    </source>
</evidence>
<evidence type="ECO:0000256" key="5">
    <source>
        <dbReference type="ARBA" id="ARBA00022527"/>
    </source>
</evidence>
<dbReference type="Gene3D" id="1.10.510.10">
    <property type="entry name" value="Transferase(Phosphotransferase) domain 1"/>
    <property type="match status" value="1"/>
</dbReference>
<feature type="binding site" evidence="17">
    <location>
        <position position="54"/>
    </location>
    <ligand>
        <name>ATP</name>
        <dbReference type="ChEBI" id="CHEBI:30616"/>
    </ligand>
</feature>
<dbReference type="InterPro" id="IPR047108">
    <property type="entry name" value="Plk4-like_POLO_box_2_sf"/>
</dbReference>
<feature type="domain" description="Protein kinase" evidence="19">
    <location>
        <begin position="25"/>
        <end position="278"/>
    </location>
</feature>
<dbReference type="PROSITE" id="PS51984">
    <property type="entry name" value="CPB1"/>
    <property type="match status" value="1"/>
</dbReference>
<accession>A0AA88Y6Y5</accession>
<feature type="domain" description="Cryptic POLO box 1 (CPB1)" evidence="21">
    <location>
        <begin position="606"/>
        <end position="720"/>
    </location>
</feature>
<dbReference type="Pfam" id="PF18409">
    <property type="entry name" value="Plk4_PB2"/>
    <property type="match status" value="1"/>
</dbReference>
<keyword evidence="6" id="KW-0808">Transferase</keyword>
<feature type="compositionally biased region" description="Polar residues" evidence="18">
    <location>
        <begin position="497"/>
        <end position="514"/>
    </location>
</feature>
<evidence type="ECO:0000256" key="2">
    <source>
        <dbReference type="ARBA" id="ARBA00012424"/>
    </source>
</evidence>
<dbReference type="SUPFAM" id="SSF56112">
    <property type="entry name" value="Protein kinase-like (PK-like)"/>
    <property type="match status" value="1"/>
</dbReference>
<comment type="subcellular location">
    <subcellularLocation>
        <location evidence="1">Cytoplasm</location>
        <location evidence="1">Cytoskeleton</location>
        <location evidence="1">Microtubule organizing center</location>
        <location evidence="1">Centrosome</location>
        <location evidence="1">Centriole</location>
    </subcellularLocation>
</comment>
<evidence type="ECO:0000256" key="16">
    <source>
        <dbReference type="ARBA" id="ARBA00048347"/>
    </source>
</evidence>
<dbReference type="FunFam" id="3.30.200.20:FF:000221">
    <property type="entry name" value="Putative serine/threonine-protein kinase PLK4"/>
    <property type="match status" value="1"/>
</dbReference>
<keyword evidence="11" id="KW-0206">Cytoskeleton</keyword>
<keyword evidence="8" id="KW-0418">Kinase</keyword>
<dbReference type="Proteomes" id="UP001186944">
    <property type="component" value="Unassembled WGS sequence"/>
</dbReference>
<name>A0AA88Y6Y5_PINIB</name>
<dbReference type="InterPro" id="IPR011009">
    <property type="entry name" value="Kinase-like_dom_sf"/>
</dbReference>
<dbReference type="FunFam" id="3.30.1120.120:FF:000001">
    <property type="entry name" value="serine/threonine-protein kinase PLK4 isoform X2"/>
    <property type="match status" value="1"/>
</dbReference>
<dbReference type="SUPFAM" id="SSF82615">
    <property type="entry name" value="Polo-box domain"/>
    <property type="match status" value="1"/>
</dbReference>
<protein>
    <recommendedName>
        <fullName evidence="3">Serine/threonine-protein kinase PLK4</fullName>
        <ecNumber evidence="2">2.7.11.21</ecNumber>
    </recommendedName>
    <alternativeName>
        <fullName evidence="12">Polo-like kinase 4</fullName>
    </alternativeName>
    <alternativeName>
        <fullName evidence="13 14">Serine/threonine-protein kinase SAK</fullName>
    </alternativeName>
</protein>
<evidence type="ECO:0000313" key="23">
    <source>
        <dbReference type="EMBL" id="KAK3099608.1"/>
    </source>
</evidence>
<evidence type="ECO:0000259" key="20">
    <source>
        <dbReference type="PROSITE" id="PS50078"/>
    </source>
</evidence>
<evidence type="ECO:0000256" key="3">
    <source>
        <dbReference type="ARBA" id="ARBA00020245"/>
    </source>
</evidence>
<dbReference type="InterPro" id="IPR000719">
    <property type="entry name" value="Prot_kinase_dom"/>
</dbReference>
<keyword evidence="10" id="KW-0832">Ubl conjugation</keyword>
<dbReference type="PROSITE" id="PS50078">
    <property type="entry name" value="POLO_BOX"/>
    <property type="match status" value="1"/>
</dbReference>
<feature type="region of interest" description="Disordered" evidence="18">
    <location>
        <begin position="357"/>
        <end position="418"/>
    </location>
</feature>
<keyword evidence="4" id="KW-0963">Cytoplasm</keyword>
<feature type="compositionally biased region" description="Basic and acidic residues" evidence="18">
    <location>
        <begin position="379"/>
        <end position="389"/>
    </location>
</feature>
<evidence type="ECO:0000259" key="21">
    <source>
        <dbReference type="PROSITE" id="PS51984"/>
    </source>
</evidence>
<dbReference type="InterPro" id="IPR033698">
    <property type="entry name" value="POLO_box_Plk4_2"/>
</dbReference>
<feature type="domain" description="Cryptic POLO box 2 (CPB2)" evidence="22">
    <location>
        <begin position="721"/>
        <end position="835"/>
    </location>
</feature>
<feature type="compositionally biased region" description="Basic and acidic residues" evidence="18">
    <location>
        <begin position="882"/>
        <end position="897"/>
    </location>
</feature>
<dbReference type="InterPro" id="IPR046437">
    <property type="entry name" value="Ser_Thr-PK_POLO_box_1_sf"/>
</dbReference>
<evidence type="ECO:0000256" key="8">
    <source>
        <dbReference type="ARBA" id="ARBA00022777"/>
    </source>
</evidence>
<evidence type="ECO:0000256" key="6">
    <source>
        <dbReference type="ARBA" id="ARBA00022679"/>
    </source>
</evidence>
<evidence type="ECO:0000259" key="22">
    <source>
        <dbReference type="PROSITE" id="PS51985"/>
    </source>
</evidence>
<proteinExistence type="predicted"/>
<evidence type="ECO:0000256" key="12">
    <source>
        <dbReference type="ARBA" id="ARBA00030332"/>
    </source>
</evidence>
<feature type="compositionally biased region" description="Basic and acidic residues" evidence="18">
    <location>
        <begin position="574"/>
        <end position="587"/>
    </location>
</feature>
<evidence type="ECO:0000256" key="9">
    <source>
        <dbReference type="ARBA" id="ARBA00022840"/>
    </source>
</evidence>
<feature type="region of interest" description="Disordered" evidence="18">
    <location>
        <begin position="831"/>
        <end position="942"/>
    </location>
</feature>